<evidence type="ECO:0000313" key="4">
    <source>
        <dbReference type="EMBL" id="KAJ7775902.1"/>
    </source>
</evidence>
<evidence type="ECO:0008006" key="6">
    <source>
        <dbReference type="Google" id="ProtNLM"/>
    </source>
</evidence>
<feature type="transmembrane region" description="Helical" evidence="1">
    <location>
        <begin position="169"/>
        <end position="193"/>
    </location>
</feature>
<proteinExistence type="predicted"/>
<evidence type="ECO:0000313" key="3">
    <source>
        <dbReference type="EMBL" id="KAJ7714768.1"/>
    </source>
</evidence>
<dbReference type="Proteomes" id="UP001215280">
    <property type="component" value="Unassembled WGS sequence"/>
</dbReference>
<evidence type="ECO:0000256" key="1">
    <source>
        <dbReference type="SAM" id="Phobius"/>
    </source>
</evidence>
<protein>
    <recommendedName>
        <fullName evidence="6">Mid2 domain-containing protein</fullName>
    </recommendedName>
</protein>
<feature type="chain" id="PRO_5042441944" description="Mid2 domain-containing protein" evidence="2">
    <location>
        <begin position="21"/>
        <end position="243"/>
    </location>
</feature>
<evidence type="ECO:0000256" key="2">
    <source>
        <dbReference type="SAM" id="SignalP"/>
    </source>
</evidence>
<gene>
    <name evidence="3" type="ORF">DFH07DRAFT_374232</name>
    <name evidence="4" type="ORF">DFH07DRAFT_72761</name>
</gene>
<organism evidence="4 5">
    <name type="scientific">Mycena maculata</name>
    <dbReference type="NCBI Taxonomy" id="230809"/>
    <lineage>
        <taxon>Eukaryota</taxon>
        <taxon>Fungi</taxon>
        <taxon>Dikarya</taxon>
        <taxon>Basidiomycota</taxon>
        <taxon>Agaricomycotina</taxon>
        <taxon>Agaricomycetes</taxon>
        <taxon>Agaricomycetidae</taxon>
        <taxon>Agaricales</taxon>
        <taxon>Marasmiineae</taxon>
        <taxon>Mycenaceae</taxon>
        <taxon>Mycena</taxon>
    </lineage>
</organism>
<reference evidence="4" key="1">
    <citation type="submission" date="2023-03" db="EMBL/GenBank/DDBJ databases">
        <title>Massive genome expansion in bonnet fungi (Mycena s.s.) driven by repeated elements and novel gene families across ecological guilds.</title>
        <authorList>
            <consortium name="Lawrence Berkeley National Laboratory"/>
            <person name="Harder C.B."/>
            <person name="Miyauchi S."/>
            <person name="Viragh M."/>
            <person name="Kuo A."/>
            <person name="Thoen E."/>
            <person name="Andreopoulos B."/>
            <person name="Lu D."/>
            <person name="Skrede I."/>
            <person name="Drula E."/>
            <person name="Henrissat B."/>
            <person name="Morin E."/>
            <person name="Kohler A."/>
            <person name="Barry K."/>
            <person name="LaButti K."/>
            <person name="Morin E."/>
            <person name="Salamov A."/>
            <person name="Lipzen A."/>
            <person name="Mereny Z."/>
            <person name="Hegedus B."/>
            <person name="Baldrian P."/>
            <person name="Stursova M."/>
            <person name="Weitz H."/>
            <person name="Taylor A."/>
            <person name="Grigoriev I.V."/>
            <person name="Nagy L.G."/>
            <person name="Martin F."/>
            <person name="Kauserud H."/>
        </authorList>
    </citation>
    <scope>NUCLEOTIDE SEQUENCE</scope>
    <source>
        <strain evidence="4">CBHHK188m</strain>
    </source>
</reference>
<keyword evidence="1" id="KW-1133">Transmembrane helix</keyword>
<comment type="caution">
    <text evidence="4">The sequence shown here is derived from an EMBL/GenBank/DDBJ whole genome shotgun (WGS) entry which is preliminary data.</text>
</comment>
<keyword evidence="2" id="KW-0732">Signal</keyword>
<name>A0AAD7K2N3_9AGAR</name>
<dbReference type="EMBL" id="JARJLG010000013">
    <property type="protein sequence ID" value="KAJ7775902.1"/>
    <property type="molecule type" value="Genomic_DNA"/>
</dbReference>
<keyword evidence="5" id="KW-1185">Reference proteome</keyword>
<evidence type="ECO:0000313" key="5">
    <source>
        <dbReference type="Proteomes" id="UP001215280"/>
    </source>
</evidence>
<dbReference type="AlphaFoldDB" id="A0AAD7K2N3"/>
<keyword evidence="1" id="KW-0472">Membrane</keyword>
<feature type="signal peptide" evidence="2">
    <location>
        <begin position="1"/>
        <end position="20"/>
    </location>
</feature>
<dbReference type="EMBL" id="JARJLG010000363">
    <property type="protein sequence ID" value="KAJ7714768.1"/>
    <property type="molecule type" value="Genomic_DNA"/>
</dbReference>
<sequence>MQRSFMIIVLLFLSLASVRAIQQNYTVDDTSPDIIYTDPQAIFQCSNATTACPDGLKDGLFNESVTFTTGNISFSFTGTAFYVSLDLIGACSITLDGTEITTLNVTLGDVLAAAASGEQPGFSVSKSDMADGPHTLLVAPFPTTDATATIIGFDQVIYTATLPDKKSHVGAIVGGVIGGVVLTIGVLFAAMFARRRKLILRRNQRKSAVLRVLSTASARPDYKTGANADARADYKAGADDGTV</sequence>
<keyword evidence="1" id="KW-0812">Transmembrane</keyword>
<accession>A0AAD7K2N3</accession>